<evidence type="ECO:0000256" key="6">
    <source>
        <dbReference type="ARBA" id="ARBA00022989"/>
    </source>
</evidence>
<evidence type="ECO:0000256" key="7">
    <source>
        <dbReference type="ARBA" id="ARBA00023136"/>
    </source>
</evidence>
<dbReference type="Pfam" id="PF03553">
    <property type="entry name" value="Na_H_antiporter"/>
    <property type="match status" value="1"/>
</dbReference>
<evidence type="ECO:0000256" key="8">
    <source>
        <dbReference type="ARBA" id="ARBA00038435"/>
    </source>
</evidence>
<dbReference type="Proteomes" id="UP000052013">
    <property type="component" value="Unassembled WGS sequence"/>
</dbReference>
<evidence type="ECO:0000313" key="12">
    <source>
        <dbReference type="Proteomes" id="UP000052013"/>
    </source>
</evidence>
<keyword evidence="2" id="KW-0813">Transport</keyword>
<evidence type="ECO:0000256" key="1">
    <source>
        <dbReference type="ARBA" id="ARBA00004651"/>
    </source>
</evidence>
<keyword evidence="6 9" id="KW-1133">Transmembrane helix</keyword>
<name>A0A0R1SJR4_9LACO</name>
<dbReference type="PANTHER" id="PTHR33451:SF6">
    <property type="entry name" value="NA(+)_H(+) ANTIPORTER NHAC"/>
    <property type="match status" value="1"/>
</dbReference>
<dbReference type="NCBIfam" id="TIGR00931">
    <property type="entry name" value="antiport_nhaC"/>
    <property type="match status" value="1"/>
</dbReference>
<feature type="transmembrane region" description="Helical" evidence="9">
    <location>
        <begin position="112"/>
        <end position="135"/>
    </location>
</feature>
<dbReference type="GO" id="GO:0015297">
    <property type="term" value="F:antiporter activity"/>
    <property type="evidence" value="ECO:0007669"/>
    <property type="project" value="UniProtKB-KW"/>
</dbReference>
<feature type="transmembrane region" description="Helical" evidence="9">
    <location>
        <begin position="353"/>
        <end position="370"/>
    </location>
</feature>
<sequence length="467" mass="49565">MMSKENSAPRIGLIEGIIVLIGMLIVMGVSVIKIQISPQIPILVVILLLILWAKARGFSWSSVNQGIIEGISTGIIPMFIFILIGALISSWIAAGVIPSLMVFGFHLISAKWFLPSVFLVCTIVGTAIGSAFTVISTIGIAFMGMGVTMGINPAMVAGAIISGAIFGDKTSPLSDSTNLASAVVGADLFSHIRNLMWSTIPAFLTSLIVFFLIGNTSAKLNAAAIDKTVRVLTTHYNITLWAFLPIILMFVCAWRKIPAIPTLFINIVVAVGMIFIDKPSTQIKAIVNVLTNGFVSKTGNQSVDNLLTRGGIVSMMVTIALIISALALGGLLMKFGVIEAVMGPLSRRLRSNGSLILAVILSGIGVNLFVGEQYLSVILPGNAFKETFSKAGLAPVSLSRALEDGGTVINYLIPWGVAGVFAANTLAVSTINYLPFAIFSLTSPIFSILSGYTRIGLKYLKTDENDH</sequence>
<evidence type="ECO:0000256" key="9">
    <source>
        <dbReference type="SAM" id="Phobius"/>
    </source>
</evidence>
<keyword evidence="5 9" id="KW-0812">Transmembrane</keyword>
<feature type="transmembrane region" description="Helical" evidence="9">
    <location>
        <begin position="234"/>
        <end position="251"/>
    </location>
</feature>
<evidence type="ECO:0000259" key="10">
    <source>
        <dbReference type="Pfam" id="PF03553"/>
    </source>
</evidence>
<comment type="similarity">
    <text evidence="8">Belongs to the NhaC Na(+)/H(+) (TC 2.A.35) antiporter family.</text>
</comment>
<evidence type="ECO:0000256" key="5">
    <source>
        <dbReference type="ARBA" id="ARBA00022692"/>
    </source>
</evidence>
<evidence type="ECO:0000256" key="3">
    <source>
        <dbReference type="ARBA" id="ARBA00022449"/>
    </source>
</evidence>
<reference evidence="11 12" key="1">
    <citation type="journal article" date="2015" name="Genome Announc.">
        <title>Expanding the biotechnology potential of lactobacilli through comparative genomics of 213 strains and associated genera.</title>
        <authorList>
            <person name="Sun Z."/>
            <person name="Harris H.M."/>
            <person name="McCann A."/>
            <person name="Guo C."/>
            <person name="Argimon S."/>
            <person name="Zhang W."/>
            <person name="Yang X."/>
            <person name="Jeffery I.B."/>
            <person name="Cooney J.C."/>
            <person name="Kagawa T.F."/>
            <person name="Liu W."/>
            <person name="Song Y."/>
            <person name="Salvetti E."/>
            <person name="Wrobel A."/>
            <person name="Rasinkangas P."/>
            <person name="Parkhill J."/>
            <person name="Rea M.C."/>
            <person name="O'Sullivan O."/>
            <person name="Ritari J."/>
            <person name="Douillard F.P."/>
            <person name="Paul Ross R."/>
            <person name="Yang R."/>
            <person name="Briner A.E."/>
            <person name="Felis G.E."/>
            <person name="de Vos W.M."/>
            <person name="Barrangou R."/>
            <person name="Klaenhammer T.R."/>
            <person name="Caufield P.W."/>
            <person name="Cui Y."/>
            <person name="Zhang H."/>
            <person name="O'Toole P.W."/>
        </authorList>
    </citation>
    <scope>NUCLEOTIDE SEQUENCE [LARGE SCALE GENOMIC DNA]</scope>
    <source>
        <strain evidence="11 12">DSM 14421</strain>
    </source>
</reference>
<keyword evidence="4" id="KW-1003">Cell membrane</keyword>
<dbReference type="InterPro" id="IPR004770">
    <property type="entry name" value="Na/H_antiport_NhaC"/>
</dbReference>
<organism evidence="11 12">
    <name type="scientific">Lentilactobacillus diolivorans DSM 14421</name>
    <dbReference type="NCBI Taxonomy" id="1423739"/>
    <lineage>
        <taxon>Bacteria</taxon>
        <taxon>Bacillati</taxon>
        <taxon>Bacillota</taxon>
        <taxon>Bacilli</taxon>
        <taxon>Lactobacillales</taxon>
        <taxon>Lactobacillaceae</taxon>
        <taxon>Lentilactobacillus</taxon>
    </lineage>
</organism>
<feature type="transmembrane region" description="Helical" evidence="9">
    <location>
        <begin position="142"/>
        <end position="166"/>
    </location>
</feature>
<dbReference type="InterPro" id="IPR018461">
    <property type="entry name" value="Na/H_Antiport_NhaC-like_C"/>
</dbReference>
<comment type="caution">
    <text evidence="11">The sequence shown here is derived from an EMBL/GenBank/DDBJ whole genome shotgun (WGS) entry which is preliminary data.</text>
</comment>
<evidence type="ECO:0000313" key="11">
    <source>
        <dbReference type="EMBL" id="KRL65067.1"/>
    </source>
</evidence>
<keyword evidence="3" id="KW-0050">Antiport</keyword>
<feature type="transmembrane region" description="Helical" evidence="9">
    <location>
        <begin position="312"/>
        <end position="333"/>
    </location>
</feature>
<dbReference type="AlphaFoldDB" id="A0A0R1SJR4"/>
<accession>A0A0R1SJR4</accession>
<gene>
    <name evidence="11" type="ORF">FC85_GL000562</name>
</gene>
<feature type="transmembrane region" description="Helical" evidence="9">
    <location>
        <begin position="67"/>
        <end position="92"/>
    </location>
</feature>
<feature type="transmembrane region" description="Helical" evidence="9">
    <location>
        <begin position="38"/>
        <end position="55"/>
    </location>
</feature>
<dbReference type="PATRIC" id="fig|1423739.3.peg.590"/>
<feature type="transmembrane region" description="Helical" evidence="9">
    <location>
        <begin position="433"/>
        <end position="452"/>
    </location>
</feature>
<feature type="transmembrane region" description="Helical" evidence="9">
    <location>
        <begin position="257"/>
        <end position="276"/>
    </location>
</feature>
<feature type="transmembrane region" description="Helical" evidence="9">
    <location>
        <begin position="408"/>
        <end position="427"/>
    </location>
</feature>
<proteinExistence type="inferred from homology"/>
<dbReference type="GO" id="GO:0005886">
    <property type="term" value="C:plasma membrane"/>
    <property type="evidence" value="ECO:0007669"/>
    <property type="project" value="UniProtKB-SubCell"/>
</dbReference>
<keyword evidence="7 9" id="KW-0472">Membrane</keyword>
<feature type="transmembrane region" description="Helical" evidence="9">
    <location>
        <begin position="195"/>
        <end position="213"/>
    </location>
</feature>
<dbReference type="PANTHER" id="PTHR33451">
    <property type="entry name" value="MALATE-2H(+)/NA(+)-LACTATE ANTIPORTER"/>
    <property type="match status" value="1"/>
</dbReference>
<evidence type="ECO:0000256" key="4">
    <source>
        <dbReference type="ARBA" id="ARBA00022475"/>
    </source>
</evidence>
<comment type="subcellular location">
    <subcellularLocation>
        <location evidence="1">Cell membrane</location>
        <topology evidence="1">Multi-pass membrane protein</topology>
    </subcellularLocation>
</comment>
<dbReference type="InterPro" id="IPR052180">
    <property type="entry name" value="NhaC_Na-H+_Antiporter"/>
</dbReference>
<protein>
    <submittedName>
        <fullName evidence="11">Na+ H+ antiporter NhaC</fullName>
    </submittedName>
</protein>
<evidence type="ECO:0000256" key="2">
    <source>
        <dbReference type="ARBA" id="ARBA00022448"/>
    </source>
</evidence>
<feature type="domain" description="Na+/H+ antiporter NhaC-like C-terminal" evidence="10">
    <location>
        <begin position="163"/>
        <end position="453"/>
    </location>
</feature>
<feature type="transmembrane region" description="Helical" evidence="9">
    <location>
        <begin position="12"/>
        <end position="32"/>
    </location>
</feature>
<dbReference type="EMBL" id="AZEY01000077">
    <property type="protein sequence ID" value="KRL65067.1"/>
    <property type="molecule type" value="Genomic_DNA"/>
</dbReference>